<accession>A0ABP3CYD4</accession>
<feature type="compositionally biased region" description="Basic and acidic residues" evidence="5">
    <location>
        <begin position="115"/>
        <end position="174"/>
    </location>
</feature>
<dbReference type="PROSITE" id="PS52015">
    <property type="entry name" value="TONB_CTD"/>
    <property type="match status" value="1"/>
</dbReference>
<name>A0ABP3CYD4_9GAMM</name>
<evidence type="ECO:0000256" key="1">
    <source>
        <dbReference type="ARBA" id="ARBA00004167"/>
    </source>
</evidence>
<sequence length="349" mass="37920">MTALVADFSSNRSVGSERFLPGFLWAVLIHLLLILLFMPTLEPAAPAAPTRITVQVSQLEPIVEEVVEPEPIPEPVAPIKKPETNKKLLVAKDDTPPEPEEMVVIEQPPESEPVEEIKPEPPKPEPKKVEPKPEPKKAEKPKPKPKPKKVEKPKPKPEPKIIEKPQPKPEKPIETVKQVQQKPTAEPEVVEKIEQVETPSEVVKGVVTDTPAASSTTASGSSTSSQADATGTGTADNGNGSNQGGTGEVDRNTAWKGYGQLLYAMVSKNKTYPQLAIRRHLEGTVMVSVRFEQGRMVSMSVVGQGSGHSVLDRAAHEMVEKAVKALPVRGDLSRKSFSVVVPVNFRLTD</sequence>
<dbReference type="EMBL" id="BAAADG010000003">
    <property type="protein sequence ID" value="GAA0217880.1"/>
    <property type="molecule type" value="Genomic_DNA"/>
</dbReference>
<evidence type="ECO:0000259" key="7">
    <source>
        <dbReference type="PROSITE" id="PS52015"/>
    </source>
</evidence>
<keyword evidence="3 6" id="KW-1133">Transmembrane helix</keyword>
<feature type="compositionally biased region" description="Low complexity" evidence="5">
    <location>
        <begin position="208"/>
        <end position="240"/>
    </location>
</feature>
<comment type="subcellular location">
    <subcellularLocation>
        <location evidence="1">Membrane</location>
        <topology evidence="1">Single-pass membrane protein</topology>
    </subcellularLocation>
</comment>
<feature type="transmembrane region" description="Helical" evidence="6">
    <location>
        <begin position="20"/>
        <end position="41"/>
    </location>
</feature>
<protein>
    <recommendedName>
        <fullName evidence="7">TonB C-terminal domain-containing protein</fullName>
    </recommendedName>
</protein>
<keyword evidence="9" id="KW-1185">Reference proteome</keyword>
<dbReference type="SUPFAM" id="SSF74653">
    <property type="entry name" value="TolA/TonB C-terminal domain"/>
    <property type="match status" value="1"/>
</dbReference>
<gene>
    <name evidence="8" type="ORF">GCM10008964_06700</name>
</gene>
<dbReference type="Proteomes" id="UP001501476">
    <property type="component" value="Unassembled WGS sequence"/>
</dbReference>
<proteinExistence type="predicted"/>
<feature type="region of interest" description="Disordered" evidence="5">
    <location>
        <begin position="91"/>
        <end position="251"/>
    </location>
</feature>
<dbReference type="InterPro" id="IPR037682">
    <property type="entry name" value="TonB_C"/>
</dbReference>
<dbReference type="NCBIfam" id="TIGR01352">
    <property type="entry name" value="tonB_Cterm"/>
    <property type="match status" value="1"/>
</dbReference>
<evidence type="ECO:0000256" key="2">
    <source>
        <dbReference type="ARBA" id="ARBA00022692"/>
    </source>
</evidence>
<keyword evidence="2 6" id="KW-0812">Transmembrane</keyword>
<evidence type="ECO:0000256" key="3">
    <source>
        <dbReference type="ARBA" id="ARBA00022989"/>
    </source>
</evidence>
<dbReference type="Pfam" id="PF03544">
    <property type="entry name" value="TonB_C"/>
    <property type="match status" value="1"/>
</dbReference>
<evidence type="ECO:0000313" key="9">
    <source>
        <dbReference type="Proteomes" id="UP001501476"/>
    </source>
</evidence>
<evidence type="ECO:0000256" key="6">
    <source>
        <dbReference type="SAM" id="Phobius"/>
    </source>
</evidence>
<evidence type="ECO:0000256" key="5">
    <source>
        <dbReference type="SAM" id="MobiDB-lite"/>
    </source>
</evidence>
<dbReference type="Gene3D" id="3.30.1150.10">
    <property type="match status" value="1"/>
</dbReference>
<dbReference type="RefSeq" id="WP_286304769.1">
    <property type="nucleotide sequence ID" value="NZ_AP027741.1"/>
</dbReference>
<feature type="domain" description="TonB C-terminal" evidence="7">
    <location>
        <begin position="257"/>
        <end position="349"/>
    </location>
</feature>
<keyword evidence="4 6" id="KW-0472">Membrane</keyword>
<evidence type="ECO:0000313" key="8">
    <source>
        <dbReference type="EMBL" id="GAA0217880.1"/>
    </source>
</evidence>
<dbReference type="InterPro" id="IPR006260">
    <property type="entry name" value="TonB/TolA_C"/>
</dbReference>
<evidence type="ECO:0000256" key="4">
    <source>
        <dbReference type="ARBA" id="ARBA00023136"/>
    </source>
</evidence>
<comment type="caution">
    <text evidence="8">The sequence shown here is derived from an EMBL/GenBank/DDBJ whole genome shotgun (WGS) entry which is preliminary data.</text>
</comment>
<organism evidence="8 9">
    <name type="scientific">Methylophaga marina</name>
    <dbReference type="NCBI Taxonomy" id="45495"/>
    <lineage>
        <taxon>Bacteria</taxon>
        <taxon>Pseudomonadati</taxon>
        <taxon>Pseudomonadota</taxon>
        <taxon>Gammaproteobacteria</taxon>
        <taxon>Thiotrichales</taxon>
        <taxon>Piscirickettsiaceae</taxon>
        <taxon>Methylophaga</taxon>
    </lineage>
</organism>
<reference evidence="9" key="1">
    <citation type="journal article" date="2019" name="Int. J. Syst. Evol. Microbiol.">
        <title>The Global Catalogue of Microorganisms (GCM) 10K type strain sequencing project: providing services to taxonomists for standard genome sequencing and annotation.</title>
        <authorList>
            <consortium name="The Broad Institute Genomics Platform"/>
            <consortium name="The Broad Institute Genome Sequencing Center for Infectious Disease"/>
            <person name="Wu L."/>
            <person name="Ma J."/>
        </authorList>
    </citation>
    <scope>NUCLEOTIDE SEQUENCE [LARGE SCALE GENOMIC DNA]</scope>
    <source>
        <strain evidence="9">JCM 6886</strain>
    </source>
</reference>